<evidence type="ECO:0000256" key="1">
    <source>
        <dbReference type="SAM" id="MobiDB-lite"/>
    </source>
</evidence>
<gene>
    <name evidence="2" type="ORF">DSPE1174_LOCUS19529</name>
</gene>
<feature type="region of interest" description="Disordered" evidence="1">
    <location>
        <begin position="247"/>
        <end position="280"/>
    </location>
</feature>
<dbReference type="AlphaFoldDB" id="A0A7S2GC44"/>
<evidence type="ECO:0000313" key="2">
    <source>
        <dbReference type="EMBL" id="CAD9445238.1"/>
    </source>
</evidence>
<dbReference type="EMBL" id="HBGS01037628">
    <property type="protein sequence ID" value="CAD9445238.1"/>
    <property type="molecule type" value="Transcribed_RNA"/>
</dbReference>
<protein>
    <submittedName>
        <fullName evidence="2">Uncharacterized protein</fullName>
    </submittedName>
</protein>
<feature type="compositionally biased region" description="Basic residues" evidence="1">
    <location>
        <begin position="264"/>
        <end position="280"/>
    </location>
</feature>
<proteinExistence type="predicted"/>
<sequence>MVQYNEIFVTSLPDPFQKTLIENPGRYYPLPSTSLSRSEMISSCTVAPSCSTWRKTHVVTLSEHDLMESTKVIVANDQVDVKRPFSKRKHPAIIFGIQGQITFQAPPHSKYCLWLAVLNIAWALGMDCSTALELLAVDAKTISYQRVYEGKHHKDVFATVNKMLPGIQFRKTPVTTVNQILDLKERPNVPPAFLEVSQFHAVAIIDGMIVDSHEPNPIELTLENLRKCSDYARGDFNNLKVSAYREVHVAPKKSQKSNPIPNPKRPRRSSKKKNRKRCKN</sequence>
<reference evidence="2" key="1">
    <citation type="submission" date="2021-01" db="EMBL/GenBank/DDBJ databases">
        <authorList>
            <person name="Corre E."/>
            <person name="Pelletier E."/>
            <person name="Niang G."/>
            <person name="Scheremetjew M."/>
            <person name="Finn R."/>
            <person name="Kale V."/>
            <person name="Holt S."/>
            <person name="Cochrane G."/>
            <person name="Meng A."/>
            <person name="Brown T."/>
            <person name="Cohen L."/>
        </authorList>
    </citation>
    <scope>NUCLEOTIDE SEQUENCE</scope>
    <source>
        <strain evidence="2">CCMP1381</strain>
    </source>
</reference>
<organism evidence="2">
    <name type="scientific">Octactis speculum</name>
    <dbReference type="NCBI Taxonomy" id="3111310"/>
    <lineage>
        <taxon>Eukaryota</taxon>
        <taxon>Sar</taxon>
        <taxon>Stramenopiles</taxon>
        <taxon>Ochrophyta</taxon>
        <taxon>Dictyochophyceae</taxon>
        <taxon>Dictyochales</taxon>
        <taxon>Dictyochaceae</taxon>
        <taxon>Octactis</taxon>
    </lineage>
</organism>
<accession>A0A7S2GC44</accession>
<name>A0A7S2GC44_9STRA</name>